<evidence type="ECO:0000256" key="1">
    <source>
        <dbReference type="ARBA" id="ARBA00022614"/>
    </source>
</evidence>
<dbReference type="OrthoDB" id="1055097at2759"/>
<dbReference type="EMBL" id="CAJVCH010010930">
    <property type="protein sequence ID" value="CAG7668634.1"/>
    <property type="molecule type" value="Genomic_DNA"/>
</dbReference>
<keyword evidence="5" id="KW-0812">Transmembrane</keyword>
<dbReference type="Proteomes" id="UP000708208">
    <property type="component" value="Unassembled WGS sequence"/>
</dbReference>
<evidence type="ECO:0000256" key="2">
    <source>
        <dbReference type="ARBA" id="ARBA00022729"/>
    </source>
</evidence>
<dbReference type="GO" id="GO:0005886">
    <property type="term" value="C:plasma membrane"/>
    <property type="evidence" value="ECO:0007669"/>
    <property type="project" value="TreeGrafter"/>
</dbReference>
<keyword evidence="3" id="KW-0677">Repeat</keyword>
<sequence length="627" mass="70359">MGRHLKMKQFLVVIVLSIISLTQAVCPNGCQCNDEQLHVECNNASLDIVPITLNPSITRLNLRHNKIKTIDTGFSFYHQLISVDLSHNGLIRIQPLSFSAQSKLITLLLNNNKLAKIENTTFGPGMGALSVLNLHDNFLENIEPGTFAHTYSLEHLDLGKNPIKQLNGSSLQGLTQLRVLKINNNELSEVPAVFSKRNSPIGNSYQTGALPHLIELFMGSNPISKLKNGDFEGLKNLQLLDLGGCRIDTIEPHAFRGLEVLRKLILTDNNLKNVPTTAFPPLSQLSMLKIGRNPIAEFGSNAFQGLRVLKTLEVNGAQELQLIHPDTFASNLDLEKLEISMGTKLAILPSKLLTQHPMKELILKNNVLATLPEDLVDWRNLQRLDLHGNSFHCVCELFWLRDLLLEDKFKNSSSAVICAAPPELKEKKMTLVSHKDLNCYLNGPVQKTILGISVALAVILLVVFFFLMYKYHDRIKNTCKRGFRRPARKNRNTVISSGKERVDTATKTSFLSQTQYPYSDEEFAIRASLMSASPPQSASFLHTHSMNPHSHSSLRHGSSLQHPHPHHSSNSYGPPNYNEYETPHVNLNMNMNYPHYPTLHSTDHNLQLHYPHSQHQTLVKPIPITEL</sequence>
<feature type="region of interest" description="Disordered" evidence="4">
    <location>
        <begin position="536"/>
        <end position="583"/>
    </location>
</feature>
<protein>
    <recommendedName>
        <fullName evidence="7">LRRCT domain-containing protein</fullName>
    </recommendedName>
</protein>
<gene>
    <name evidence="8" type="ORF">AFUS01_LOCUS1926</name>
</gene>
<dbReference type="Pfam" id="PF13855">
    <property type="entry name" value="LRR_8"/>
    <property type="match status" value="2"/>
</dbReference>
<dbReference type="AlphaFoldDB" id="A0A8J2NH93"/>
<comment type="caution">
    <text evidence="8">The sequence shown here is derived from an EMBL/GenBank/DDBJ whole genome shotgun (WGS) entry which is preliminary data.</text>
</comment>
<dbReference type="PROSITE" id="PS51450">
    <property type="entry name" value="LRR"/>
    <property type="match status" value="1"/>
</dbReference>
<keyword evidence="9" id="KW-1185">Reference proteome</keyword>
<keyword evidence="2 6" id="KW-0732">Signal</keyword>
<feature type="signal peptide" evidence="6">
    <location>
        <begin position="1"/>
        <end position="24"/>
    </location>
</feature>
<dbReference type="InterPro" id="IPR001611">
    <property type="entry name" value="Leu-rich_rpt"/>
</dbReference>
<evidence type="ECO:0000256" key="4">
    <source>
        <dbReference type="SAM" id="MobiDB-lite"/>
    </source>
</evidence>
<feature type="compositionally biased region" description="Polar residues" evidence="4">
    <location>
        <begin position="536"/>
        <end position="548"/>
    </location>
</feature>
<evidence type="ECO:0000256" key="3">
    <source>
        <dbReference type="ARBA" id="ARBA00022737"/>
    </source>
</evidence>
<dbReference type="InterPro" id="IPR000483">
    <property type="entry name" value="Cys-rich_flank_reg_C"/>
</dbReference>
<evidence type="ECO:0000256" key="6">
    <source>
        <dbReference type="SAM" id="SignalP"/>
    </source>
</evidence>
<dbReference type="InterPro" id="IPR050541">
    <property type="entry name" value="LRR_TM_domain-containing"/>
</dbReference>
<dbReference type="PANTHER" id="PTHR24369:SF210">
    <property type="entry name" value="CHAOPTIN-RELATED"/>
    <property type="match status" value="1"/>
</dbReference>
<accession>A0A8J2NH93</accession>
<dbReference type="SMART" id="SM00369">
    <property type="entry name" value="LRR_TYP"/>
    <property type="match status" value="11"/>
</dbReference>
<keyword evidence="1" id="KW-0433">Leucine-rich repeat</keyword>
<evidence type="ECO:0000313" key="8">
    <source>
        <dbReference type="EMBL" id="CAG7668634.1"/>
    </source>
</evidence>
<evidence type="ECO:0000313" key="9">
    <source>
        <dbReference type="Proteomes" id="UP000708208"/>
    </source>
</evidence>
<proteinExistence type="predicted"/>
<feature type="domain" description="LRRCT" evidence="7">
    <location>
        <begin position="389"/>
        <end position="440"/>
    </location>
</feature>
<keyword evidence="5" id="KW-1133">Transmembrane helix</keyword>
<dbReference type="InterPro" id="IPR003591">
    <property type="entry name" value="Leu-rich_rpt_typical-subtyp"/>
</dbReference>
<feature type="chain" id="PRO_5035185356" description="LRRCT domain-containing protein" evidence="6">
    <location>
        <begin position="25"/>
        <end position="627"/>
    </location>
</feature>
<reference evidence="8" key="1">
    <citation type="submission" date="2021-06" db="EMBL/GenBank/DDBJ databases">
        <authorList>
            <person name="Hodson N. C."/>
            <person name="Mongue J. A."/>
            <person name="Jaron S. K."/>
        </authorList>
    </citation>
    <scope>NUCLEOTIDE SEQUENCE</scope>
</reference>
<name>A0A8J2NH93_9HEXA</name>
<evidence type="ECO:0000259" key="7">
    <source>
        <dbReference type="SMART" id="SM00082"/>
    </source>
</evidence>
<organism evidence="8 9">
    <name type="scientific">Allacma fusca</name>
    <dbReference type="NCBI Taxonomy" id="39272"/>
    <lineage>
        <taxon>Eukaryota</taxon>
        <taxon>Metazoa</taxon>
        <taxon>Ecdysozoa</taxon>
        <taxon>Arthropoda</taxon>
        <taxon>Hexapoda</taxon>
        <taxon>Collembola</taxon>
        <taxon>Symphypleona</taxon>
        <taxon>Sminthuridae</taxon>
        <taxon>Allacma</taxon>
    </lineage>
</organism>
<feature type="compositionally biased region" description="Low complexity" evidence="4">
    <location>
        <begin position="549"/>
        <end position="575"/>
    </location>
</feature>
<dbReference type="SMART" id="SM00082">
    <property type="entry name" value="LRRCT"/>
    <property type="match status" value="1"/>
</dbReference>
<dbReference type="PANTHER" id="PTHR24369">
    <property type="entry name" value="ANTIGEN BSP, PUTATIVE-RELATED"/>
    <property type="match status" value="1"/>
</dbReference>
<feature type="transmembrane region" description="Helical" evidence="5">
    <location>
        <begin position="449"/>
        <end position="471"/>
    </location>
</feature>
<keyword evidence="5" id="KW-0472">Membrane</keyword>
<evidence type="ECO:0000256" key="5">
    <source>
        <dbReference type="SAM" id="Phobius"/>
    </source>
</evidence>